<dbReference type="SMART" id="SM00066">
    <property type="entry name" value="GAL4"/>
    <property type="match status" value="1"/>
</dbReference>
<evidence type="ECO:0000256" key="1">
    <source>
        <dbReference type="ARBA" id="ARBA00004123"/>
    </source>
</evidence>
<feature type="region of interest" description="Disordered" evidence="9">
    <location>
        <begin position="738"/>
        <end position="773"/>
    </location>
</feature>
<dbReference type="PANTHER" id="PTHR46910">
    <property type="entry name" value="TRANSCRIPTION FACTOR PDR1"/>
    <property type="match status" value="1"/>
</dbReference>
<dbReference type="CDD" id="cd00067">
    <property type="entry name" value="GAL4"/>
    <property type="match status" value="1"/>
</dbReference>
<keyword evidence="12" id="KW-1185">Reference proteome</keyword>
<dbReference type="Pfam" id="PF04082">
    <property type="entry name" value="Fungal_trans"/>
    <property type="match status" value="1"/>
</dbReference>
<dbReference type="Proteomes" id="UP001174997">
    <property type="component" value="Unassembled WGS sequence"/>
</dbReference>
<evidence type="ECO:0000256" key="2">
    <source>
        <dbReference type="ARBA" id="ARBA00022723"/>
    </source>
</evidence>
<evidence type="ECO:0000256" key="7">
    <source>
        <dbReference type="ARBA" id="ARBA00023242"/>
    </source>
</evidence>
<comment type="caution">
    <text evidence="11">The sequence shown here is derived from an EMBL/GenBank/DDBJ whole genome shotgun (WGS) entry which is preliminary data.</text>
</comment>
<evidence type="ECO:0000256" key="9">
    <source>
        <dbReference type="SAM" id="MobiDB-lite"/>
    </source>
</evidence>
<dbReference type="PROSITE" id="PS00463">
    <property type="entry name" value="ZN2_CY6_FUNGAL_1"/>
    <property type="match status" value="1"/>
</dbReference>
<feature type="compositionally biased region" description="Low complexity" evidence="9">
    <location>
        <begin position="832"/>
        <end position="845"/>
    </location>
</feature>
<dbReference type="SUPFAM" id="SSF57701">
    <property type="entry name" value="Zn2/Cys6 DNA-binding domain"/>
    <property type="match status" value="1"/>
</dbReference>
<protein>
    <submittedName>
        <fullName evidence="11">Transcriptional activator protein</fullName>
    </submittedName>
</protein>
<dbReference type="GO" id="GO:0003677">
    <property type="term" value="F:DNA binding"/>
    <property type="evidence" value="ECO:0007669"/>
    <property type="project" value="UniProtKB-KW"/>
</dbReference>
<sequence>MPGILPMKVIKVGTSSQSRIAQACDRCRSKKIRCDGIRPCCSQCANVGFECRTSDKLSRRAFPRGYTESLEERVRALESEVRELKDLLDEKDEKIDMLSKMHSNRRSPAESPHRSPPPSSVRLESSPPPREDTFRVQASPLLLGVENSDSYFMGASSGRSFIESCKRKMQENGKSCADFNPEAFLHIQGCYPLVQKQPSPQMRIPPRLFTDRCVNVYFQEWSPLFPVLHKPTFLRVYEEFVADPDKIKNNHKLAQLHLVFAIAALSSEQPDLEQIAACEQQWQRALEAILMDNTMMTLQCLLLALMYCTIRADYKRLQHYKGIAVGLSHRLGLHQSQKRFSFGVLTIETRKKVFWSLYMLDCFSAALLGLPKLLKEEDIHCEFPSDTDDEYVTEKGFQPSLPGEATRLSNALALFRGSRVLAKVLEKIYPSATSHDLSLQQMSALEAELDDWYNNLPQHLKLTFKQDKPSTDVTGSRSPILALAYYYIRTLIYRPAVTSSLGPKAAPALLSVGESSKHIIQIIQLLEERSMSFSFCLNKYDTLILCGMVLLYQTLDLKADSKVLKDHEKLVNAVIKVVDRAKAPGCYDFKRVAGMLIAVEEVPAPSPPQSLPTPPRQSPDCAPHQLQQQQQQQQQQQHRASPGAAPSPTTIHNKINNNNNRHSMSETDLRMQQEKLRRISMPQPQLQQHIQQARDFSQRSQRASFDGVRPPNVPLLQRDQRLSMSHAHAQASMLARISTQQQQNGMGHVHSHSQPSSPVQARSGGGGGPPQSLVSQAQIFAQMQKHSGASTSDWEALLTSIEGDQLNVYDAIYGGPGLGLACGGGGGGGDGSPVSVSATSVPTSTGGQGGGGGGWSPESWDLVTGFNLGDFGGHGNGGQTAQSVLSLPSEDSLSSSEELGPGDLVGGGMRIDGLLTGDFGRGGPGGGLLGGVGGCSVAGEGYLVDGLEYGI</sequence>
<evidence type="ECO:0000313" key="11">
    <source>
        <dbReference type="EMBL" id="KAK0668828.1"/>
    </source>
</evidence>
<dbReference type="AlphaFoldDB" id="A0AA39ZE43"/>
<keyword evidence="4" id="KW-0805">Transcription regulation</keyword>
<keyword evidence="8" id="KW-0175">Coiled coil</keyword>
<dbReference type="FunFam" id="4.10.240.10:FF:000007">
    <property type="entry name" value="C6 transcription factor FacB"/>
    <property type="match status" value="1"/>
</dbReference>
<feature type="compositionally biased region" description="Pro residues" evidence="9">
    <location>
        <begin position="604"/>
        <end position="617"/>
    </location>
</feature>
<feature type="compositionally biased region" description="Polar residues" evidence="9">
    <location>
        <begin position="694"/>
        <end position="703"/>
    </location>
</feature>
<dbReference type="InterPro" id="IPR050987">
    <property type="entry name" value="AtrR-like"/>
</dbReference>
<dbReference type="GO" id="GO:0000981">
    <property type="term" value="F:DNA-binding transcription factor activity, RNA polymerase II-specific"/>
    <property type="evidence" value="ECO:0007669"/>
    <property type="project" value="InterPro"/>
</dbReference>
<dbReference type="InterPro" id="IPR007219">
    <property type="entry name" value="XnlR_reg_dom"/>
</dbReference>
<dbReference type="GO" id="GO:0008270">
    <property type="term" value="F:zinc ion binding"/>
    <property type="evidence" value="ECO:0007669"/>
    <property type="project" value="InterPro"/>
</dbReference>
<gene>
    <name evidence="11" type="ORF">QBC41DRAFT_303032</name>
</gene>
<evidence type="ECO:0000256" key="8">
    <source>
        <dbReference type="SAM" id="Coils"/>
    </source>
</evidence>
<feature type="region of interest" description="Disordered" evidence="9">
    <location>
        <begin position="603"/>
        <end position="669"/>
    </location>
</feature>
<feature type="domain" description="Zn(2)-C6 fungal-type" evidence="10">
    <location>
        <begin position="23"/>
        <end position="53"/>
    </location>
</feature>
<evidence type="ECO:0000259" key="10">
    <source>
        <dbReference type="PROSITE" id="PS50048"/>
    </source>
</evidence>
<evidence type="ECO:0000256" key="6">
    <source>
        <dbReference type="ARBA" id="ARBA00023163"/>
    </source>
</evidence>
<comment type="subcellular location">
    <subcellularLocation>
        <location evidence="1">Nucleus</location>
    </subcellularLocation>
</comment>
<organism evidence="11 12">
    <name type="scientific">Cercophora samala</name>
    <dbReference type="NCBI Taxonomy" id="330535"/>
    <lineage>
        <taxon>Eukaryota</taxon>
        <taxon>Fungi</taxon>
        <taxon>Dikarya</taxon>
        <taxon>Ascomycota</taxon>
        <taxon>Pezizomycotina</taxon>
        <taxon>Sordariomycetes</taxon>
        <taxon>Sordariomycetidae</taxon>
        <taxon>Sordariales</taxon>
        <taxon>Lasiosphaeriaceae</taxon>
        <taxon>Cercophora</taxon>
    </lineage>
</organism>
<reference evidence="11" key="1">
    <citation type="submission" date="2023-06" db="EMBL/GenBank/DDBJ databases">
        <title>Genome-scale phylogeny and comparative genomics of the fungal order Sordariales.</title>
        <authorList>
            <consortium name="Lawrence Berkeley National Laboratory"/>
            <person name="Hensen N."/>
            <person name="Bonometti L."/>
            <person name="Westerberg I."/>
            <person name="Brannstrom I.O."/>
            <person name="Guillou S."/>
            <person name="Cros-Aarteil S."/>
            <person name="Calhoun S."/>
            <person name="Haridas S."/>
            <person name="Kuo A."/>
            <person name="Mondo S."/>
            <person name="Pangilinan J."/>
            <person name="Riley R."/>
            <person name="Labutti K."/>
            <person name="Andreopoulos B."/>
            <person name="Lipzen A."/>
            <person name="Chen C."/>
            <person name="Yanf M."/>
            <person name="Daum C."/>
            <person name="Ng V."/>
            <person name="Clum A."/>
            <person name="Steindorff A."/>
            <person name="Ohm R."/>
            <person name="Martin F."/>
            <person name="Silar P."/>
            <person name="Natvig D."/>
            <person name="Lalanne C."/>
            <person name="Gautier V."/>
            <person name="Ament-Velasquez S.L."/>
            <person name="Kruys A."/>
            <person name="Hutchinson M.I."/>
            <person name="Powell A.J."/>
            <person name="Barry K."/>
            <person name="Miller A.N."/>
            <person name="Grigoriev I.V."/>
            <person name="Debuchy R."/>
            <person name="Gladieux P."/>
            <person name="Thoren M.H."/>
            <person name="Johannesson H."/>
        </authorList>
    </citation>
    <scope>NUCLEOTIDE SEQUENCE</scope>
    <source>
        <strain evidence="11">CBS 307.81</strain>
    </source>
</reference>
<dbReference type="GO" id="GO:0006351">
    <property type="term" value="P:DNA-templated transcription"/>
    <property type="evidence" value="ECO:0007669"/>
    <property type="project" value="InterPro"/>
</dbReference>
<evidence type="ECO:0000313" key="12">
    <source>
        <dbReference type="Proteomes" id="UP001174997"/>
    </source>
</evidence>
<dbReference type="InterPro" id="IPR001138">
    <property type="entry name" value="Zn2Cys6_DnaBD"/>
</dbReference>
<feature type="compositionally biased region" description="Low complexity" evidence="9">
    <location>
        <begin position="885"/>
        <end position="902"/>
    </location>
</feature>
<feature type="coiled-coil region" evidence="8">
    <location>
        <begin position="67"/>
        <end position="101"/>
    </location>
</feature>
<evidence type="ECO:0000256" key="5">
    <source>
        <dbReference type="ARBA" id="ARBA00023125"/>
    </source>
</evidence>
<feature type="region of interest" description="Disordered" evidence="9">
    <location>
        <begin position="877"/>
        <end position="902"/>
    </location>
</feature>
<dbReference type="GO" id="GO:0005634">
    <property type="term" value="C:nucleus"/>
    <property type="evidence" value="ECO:0007669"/>
    <property type="project" value="UniProtKB-SubCell"/>
</dbReference>
<accession>A0AA39ZE43</accession>
<evidence type="ECO:0000256" key="3">
    <source>
        <dbReference type="ARBA" id="ARBA00022833"/>
    </source>
</evidence>
<dbReference type="PROSITE" id="PS50048">
    <property type="entry name" value="ZN2_CY6_FUNGAL_2"/>
    <property type="match status" value="1"/>
</dbReference>
<keyword evidence="3" id="KW-0862">Zinc</keyword>
<dbReference type="SMART" id="SM00906">
    <property type="entry name" value="Fungal_trans"/>
    <property type="match status" value="1"/>
</dbReference>
<dbReference type="EMBL" id="JAULSY010000050">
    <property type="protein sequence ID" value="KAK0668828.1"/>
    <property type="molecule type" value="Genomic_DNA"/>
</dbReference>
<keyword evidence="5" id="KW-0238">DNA-binding</keyword>
<dbReference type="Pfam" id="PF00172">
    <property type="entry name" value="Zn_clus"/>
    <property type="match status" value="1"/>
</dbReference>
<name>A0AA39ZE43_9PEZI</name>
<feature type="region of interest" description="Disordered" evidence="9">
    <location>
        <begin position="682"/>
        <end position="712"/>
    </location>
</feature>
<keyword evidence="7" id="KW-0539">Nucleus</keyword>
<proteinExistence type="predicted"/>
<dbReference type="Gene3D" id="4.10.240.10">
    <property type="entry name" value="Zn(2)-C6 fungal-type DNA-binding domain"/>
    <property type="match status" value="1"/>
</dbReference>
<keyword evidence="6" id="KW-0804">Transcription</keyword>
<feature type="region of interest" description="Disordered" evidence="9">
    <location>
        <begin position="826"/>
        <end position="854"/>
    </location>
</feature>
<dbReference type="PANTHER" id="PTHR46910:SF12">
    <property type="entry name" value="REGULATORY PROTEIN CAT8"/>
    <property type="match status" value="1"/>
</dbReference>
<keyword evidence="2" id="KW-0479">Metal-binding</keyword>
<dbReference type="InterPro" id="IPR036864">
    <property type="entry name" value="Zn2-C6_fun-type_DNA-bd_sf"/>
</dbReference>
<dbReference type="CDD" id="cd12148">
    <property type="entry name" value="fungal_TF_MHR"/>
    <property type="match status" value="1"/>
</dbReference>
<dbReference type="CDD" id="cd15485">
    <property type="entry name" value="ZIP_Cat8"/>
    <property type="match status" value="1"/>
</dbReference>
<feature type="region of interest" description="Disordered" evidence="9">
    <location>
        <begin position="101"/>
        <end position="133"/>
    </location>
</feature>
<feature type="compositionally biased region" description="Low complexity" evidence="9">
    <location>
        <begin position="625"/>
        <end position="637"/>
    </location>
</feature>
<evidence type="ECO:0000256" key="4">
    <source>
        <dbReference type="ARBA" id="ARBA00023015"/>
    </source>
</evidence>